<sequence>MAPNTTEERCLEPTEGDFEKLIAPQAAPRKFQIVYRNILTFGYGHIAALYGLYLALTQAMWKTIFF</sequence>
<dbReference type="OrthoDB" id="7437350at2759"/>
<reference evidence="2" key="1">
    <citation type="submission" date="2021-02" db="EMBL/GenBank/DDBJ databases">
        <authorList>
            <person name="Steward A R."/>
        </authorList>
    </citation>
    <scope>NUCLEOTIDE SEQUENCE</scope>
</reference>
<protein>
    <submittedName>
        <fullName evidence="2">Uncharacterized protein</fullName>
    </submittedName>
</protein>
<accession>A0A821NEU6</accession>
<evidence type="ECO:0000313" key="2">
    <source>
        <dbReference type="EMBL" id="CAF4786572.1"/>
    </source>
</evidence>
<proteinExistence type="predicted"/>
<dbReference type="Proteomes" id="UP000663880">
    <property type="component" value="Unassembled WGS sequence"/>
</dbReference>
<evidence type="ECO:0000256" key="1">
    <source>
        <dbReference type="SAM" id="Phobius"/>
    </source>
</evidence>
<keyword evidence="1" id="KW-0472">Membrane</keyword>
<name>A0A821NEU6_9NEOP</name>
<comment type="caution">
    <text evidence="2">The sequence shown here is derived from an EMBL/GenBank/DDBJ whole genome shotgun (WGS) entry which is preliminary data.</text>
</comment>
<keyword evidence="1" id="KW-0812">Transmembrane</keyword>
<gene>
    <name evidence="2" type="ORF">PMACD_LOCUS2648</name>
</gene>
<keyword evidence="3" id="KW-1185">Reference proteome</keyword>
<organism evidence="2 3">
    <name type="scientific">Pieris macdunnoughi</name>
    <dbReference type="NCBI Taxonomy" id="345717"/>
    <lineage>
        <taxon>Eukaryota</taxon>
        <taxon>Metazoa</taxon>
        <taxon>Ecdysozoa</taxon>
        <taxon>Arthropoda</taxon>
        <taxon>Hexapoda</taxon>
        <taxon>Insecta</taxon>
        <taxon>Pterygota</taxon>
        <taxon>Neoptera</taxon>
        <taxon>Endopterygota</taxon>
        <taxon>Lepidoptera</taxon>
        <taxon>Glossata</taxon>
        <taxon>Ditrysia</taxon>
        <taxon>Papilionoidea</taxon>
        <taxon>Pieridae</taxon>
        <taxon>Pierinae</taxon>
        <taxon>Pieris</taxon>
    </lineage>
</organism>
<evidence type="ECO:0000313" key="3">
    <source>
        <dbReference type="Proteomes" id="UP000663880"/>
    </source>
</evidence>
<feature type="transmembrane region" description="Helical" evidence="1">
    <location>
        <begin position="38"/>
        <end position="61"/>
    </location>
</feature>
<keyword evidence="1" id="KW-1133">Transmembrane helix</keyword>
<dbReference type="AlphaFoldDB" id="A0A821NEU6"/>
<dbReference type="EMBL" id="CAJOBZ010000004">
    <property type="protein sequence ID" value="CAF4786572.1"/>
    <property type="molecule type" value="Genomic_DNA"/>
</dbReference>